<evidence type="ECO:0000256" key="4">
    <source>
        <dbReference type="ARBA" id="ARBA00022989"/>
    </source>
</evidence>
<gene>
    <name evidence="9" type="ORF">METZ01_LOCUS410424</name>
</gene>
<evidence type="ECO:0000256" key="3">
    <source>
        <dbReference type="ARBA" id="ARBA00022692"/>
    </source>
</evidence>
<evidence type="ECO:0000256" key="1">
    <source>
        <dbReference type="ARBA" id="ARBA00004651"/>
    </source>
</evidence>
<evidence type="ECO:0000256" key="7">
    <source>
        <dbReference type="SAM" id="Phobius"/>
    </source>
</evidence>
<keyword evidence="2" id="KW-1003">Cell membrane</keyword>
<organism evidence="9">
    <name type="scientific">marine metagenome</name>
    <dbReference type="NCBI Taxonomy" id="408172"/>
    <lineage>
        <taxon>unclassified sequences</taxon>
        <taxon>metagenomes</taxon>
        <taxon>ecological metagenomes</taxon>
    </lineage>
</organism>
<comment type="subcellular location">
    <subcellularLocation>
        <location evidence="1">Cell membrane</location>
        <topology evidence="1">Multi-pass membrane protein</topology>
    </subcellularLocation>
</comment>
<feature type="non-terminal residue" evidence="9">
    <location>
        <position position="1"/>
    </location>
</feature>
<proteinExistence type="predicted"/>
<evidence type="ECO:0000256" key="6">
    <source>
        <dbReference type="ARBA" id="ARBA00023136"/>
    </source>
</evidence>
<reference evidence="9" key="1">
    <citation type="submission" date="2018-05" db="EMBL/GenBank/DDBJ databases">
        <authorList>
            <person name="Lanie J.A."/>
            <person name="Ng W.-L."/>
            <person name="Kazmierczak K.M."/>
            <person name="Andrzejewski T.M."/>
            <person name="Davidsen T.M."/>
            <person name="Wayne K.J."/>
            <person name="Tettelin H."/>
            <person name="Glass J.I."/>
            <person name="Rusch D."/>
            <person name="Podicherti R."/>
            <person name="Tsui H.-C.T."/>
            <person name="Winkler M.E."/>
        </authorList>
    </citation>
    <scope>NUCLEOTIDE SEQUENCE</scope>
</reference>
<feature type="transmembrane region" description="Helical" evidence="7">
    <location>
        <begin position="112"/>
        <end position="132"/>
    </location>
</feature>
<keyword evidence="5" id="KW-0560">Oxidoreductase</keyword>
<name>A0A382WG53_9ZZZZ</name>
<dbReference type="InterPro" id="IPR001750">
    <property type="entry name" value="ND/Mrp_TM"/>
</dbReference>
<evidence type="ECO:0000313" key="9">
    <source>
        <dbReference type="EMBL" id="SVD57570.1"/>
    </source>
</evidence>
<keyword evidence="4 7" id="KW-1133">Transmembrane helix</keyword>
<feature type="non-terminal residue" evidence="9">
    <location>
        <position position="153"/>
    </location>
</feature>
<dbReference type="GO" id="GO:0005886">
    <property type="term" value="C:plasma membrane"/>
    <property type="evidence" value="ECO:0007669"/>
    <property type="project" value="UniProtKB-SubCell"/>
</dbReference>
<protein>
    <recommendedName>
        <fullName evidence="8">NADH:quinone oxidoreductase/Mrp antiporter transmembrane domain-containing protein</fullName>
    </recommendedName>
</protein>
<evidence type="ECO:0000256" key="2">
    <source>
        <dbReference type="ARBA" id="ARBA00022475"/>
    </source>
</evidence>
<keyword evidence="6 7" id="KW-0472">Membrane</keyword>
<sequence>VALANFATLPHGTYWQVQVLEYQLTFGRIDTLGYLFGLLFHIAAVIATLFALHVRDPVQTLAALLYAGGAVGAVAAGDLITLFIFWEVMAVTSTFLIWARRSAQSNRTGQRYLLVQVSSGVLLLAGAASHLVETGSIAFNQIGLETFGGTLIF</sequence>
<evidence type="ECO:0000256" key="5">
    <source>
        <dbReference type="ARBA" id="ARBA00023002"/>
    </source>
</evidence>
<feature type="transmembrane region" description="Helical" evidence="7">
    <location>
        <begin position="32"/>
        <end position="54"/>
    </location>
</feature>
<dbReference type="Pfam" id="PF00361">
    <property type="entry name" value="Proton_antipo_M"/>
    <property type="match status" value="1"/>
</dbReference>
<dbReference type="AlphaFoldDB" id="A0A382WG53"/>
<dbReference type="PANTHER" id="PTHR42682:SF4">
    <property type="entry name" value="NADH-UBIQUINONE_PLASTOQUINONE"/>
    <property type="match status" value="1"/>
</dbReference>
<accession>A0A382WG53</accession>
<dbReference type="PANTHER" id="PTHR42682">
    <property type="entry name" value="HYDROGENASE-4 COMPONENT F"/>
    <property type="match status" value="1"/>
</dbReference>
<evidence type="ECO:0000259" key="8">
    <source>
        <dbReference type="Pfam" id="PF00361"/>
    </source>
</evidence>
<feature type="domain" description="NADH:quinone oxidoreductase/Mrp antiporter transmembrane" evidence="8">
    <location>
        <begin position="76"/>
        <end position="144"/>
    </location>
</feature>
<dbReference type="EMBL" id="UINC01159474">
    <property type="protein sequence ID" value="SVD57570.1"/>
    <property type="molecule type" value="Genomic_DNA"/>
</dbReference>
<keyword evidence="3 7" id="KW-0812">Transmembrane</keyword>
<dbReference type="InterPro" id="IPR052175">
    <property type="entry name" value="ComplexI-like_HydComp"/>
</dbReference>
<dbReference type="GO" id="GO:0016491">
    <property type="term" value="F:oxidoreductase activity"/>
    <property type="evidence" value="ECO:0007669"/>
    <property type="project" value="UniProtKB-KW"/>
</dbReference>